<dbReference type="STRING" id="342668.A0A1B8G7B2"/>
<dbReference type="AlphaFoldDB" id="A0A1B8G7B2"/>
<dbReference type="GO" id="GO:0018580">
    <property type="term" value="F:nitronate monooxygenase activity"/>
    <property type="evidence" value="ECO:0007669"/>
    <property type="project" value="InterPro"/>
</dbReference>
<protein>
    <submittedName>
        <fullName evidence="4">Uncharacterized protein</fullName>
    </submittedName>
</protein>
<dbReference type="RefSeq" id="XP_018125448.1">
    <property type="nucleotide sequence ID" value="XM_018279640.2"/>
</dbReference>
<dbReference type="InterPro" id="IPR004136">
    <property type="entry name" value="NMO"/>
</dbReference>
<evidence type="ECO:0000256" key="1">
    <source>
        <dbReference type="ARBA" id="ARBA00022630"/>
    </source>
</evidence>
<dbReference type="Gene3D" id="3.20.20.70">
    <property type="entry name" value="Aldolase class I"/>
    <property type="match status" value="1"/>
</dbReference>
<dbReference type="InterPro" id="IPR013785">
    <property type="entry name" value="Aldolase_TIM"/>
</dbReference>
<evidence type="ECO:0000313" key="4">
    <source>
        <dbReference type="EMBL" id="OBT91715.1"/>
    </source>
</evidence>
<sequence>MPSSIYTHYPWTSRPLIANAPMAGFAGSRLATAVTIAGGLGFIGAAVDMGILSTQLEEATSVLAGSHISTTGPTLPIGVGFLIFAAKVEDAAAVVAHHRPATILLSCPPEPQDFAFWIKAMHAASPESRIWIQIAGVAAAVEVAQLCSPDVLVLQAADAGGHGGSPGAGLVSLVPETRDALDTAGFPNIPILGAGGISEGRGVAAALACGAEGVLLGTVFLASREVDLSSKEYQQAVLEAADGGISTVRATIFDELLGKSIWPAGYDGRALANSSYNDYLDGVGIEELRRRHADAVTGLDKGFGGERRAAIWAGSGVGLLKEVKAAGDIVRELREGCKVALDRAYSRL</sequence>
<accession>A0A1B8G7B2</accession>
<name>A0A1B8G7B2_9PEZI</name>
<dbReference type="PANTHER" id="PTHR32332:SF34">
    <property type="entry name" value="2-NITROPROPANE DIOXYGENASE FAMILY, PUTATIVE-RELATED"/>
    <property type="match status" value="1"/>
</dbReference>
<dbReference type="EMBL" id="KV460282">
    <property type="protein sequence ID" value="OBT91715.1"/>
    <property type="molecule type" value="Genomic_DNA"/>
</dbReference>
<keyword evidence="5" id="KW-1185">Reference proteome</keyword>
<dbReference type="GeneID" id="28843623"/>
<evidence type="ECO:0000256" key="3">
    <source>
        <dbReference type="ARBA" id="ARBA00023002"/>
    </source>
</evidence>
<reference evidence="5" key="2">
    <citation type="journal article" date="2018" name="Nat. Commun.">
        <title>Extreme sensitivity to ultraviolet light in the fungal pathogen causing white-nose syndrome of bats.</title>
        <authorList>
            <person name="Palmer J.M."/>
            <person name="Drees K.P."/>
            <person name="Foster J.T."/>
            <person name="Lindner D.L."/>
        </authorList>
    </citation>
    <scope>NUCLEOTIDE SEQUENCE [LARGE SCALE GENOMIC DNA]</scope>
    <source>
        <strain evidence="5">UAMH 10579</strain>
    </source>
</reference>
<dbReference type="PANTHER" id="PTHR32332">
    <property type="entry name" value="2-NITROPROPANE DIOXYGENASE"/>
    <property type="match status" value="1"/>
</dbReference>
<evidence type="ECO:0000313" key="5">
    <source>
        <dbReference type="Proteomes" id="UP000091956"/>
    </source>
</evidence>
<reference evidence="4 5" key="1">
    <citation type="submission" date="2016-03" db="EMBL/GenBank/DDBJ databases">
        <title>Comparative genomics of Pseudogymnoascus destructans, the fungus causing white-nose syndrome of bats.</title>
        <authorList>
            <person name="Palmer J.M."/>
            <person name="Drees K.P."/>
            <person name="Foster J.T."/>
            <person name="Lindner D.L."/>
        </authorList>
    </citation>
    <scope>NUCLEOTIDE SEQUENCE [LARGE SCALE GENOMIC DNA]</scope>
    <source>
        <strain evidence="4 5">UAMH 10579</strain>
    </source>
</reference>
<dbReference type="CDD" id="cd04730">
    <property type="entry name" value="NPD_like"/>
    <property type="match status" value="1"/>
</dbReference>
<dbReference type="Proteomes" id="UP000091956">
    <property type="component" value="Unassembled WGS sequence"/>
</dbReference>
<dbReference type="Pfam" id="PF03060">
    <property type="entry name" value="NMO"/>
    <property type="match status" value="1"/>
</dbReference>
<proteinExistence type="predicted"/>
<organism evidence="4 5">
    <name type="scientific">Pseudogymnoascus verrucosus</name>
    <dbReference type="NCBI Taxonomy" id="342668"/>
    <lineage>
        <taxon>Eukaryota</taxon>
        <taxon>Fungi</taxon>
        <taxon>Dikarya</taxon>
        <taxon>Ascomycota</taxon>
        <taxon>Pezizomycotina</taxon>
        <taxon>Leotiomycetes</taxon>
        <taxon>Thelebolales</taxon>
        <taxon>Thelebolaceae</taxon>
        <taxon>Pseudogymnoascus</taxon>
    </lineage>
</organism>
<keyword evidence="2" id="KW-0288">FMN</keyword>
<gene>
    <name evidence="4" type="ORF">VE01_10237</name>
</gene>
<evidence type="ECO:0000256" key="2">
    <source>
        <dbReference type="ARBA" id="ARBA00022643"/>
    </source>
</evidence>
<keyword evidence="1" id="KW-0285">Flavoprotein</keyword>
<dbReference type="SUPFAM" id="SSF51412">
    <property type="entry name" value="Inosine monophosphate dehydrogenase (IMPDH)"/>
    <property type="match status" value="1"/>
</dbReference>
<keyword evidence="3" id="KW-0560">Oxidoreductase</keyword>